<dbReference type="InterPro" id="IPR000352">
    <property type="entry name" value="Pep_chain_release_fac_I"/>
</dbReference>
<keyword evidence="4" id="KW-0378">Hydrolase</keyword>
<comment type="similarity">
    <text evidence="1">Belongs to the prokaryotic/mitochondrial release factor family.</text>
</comment>
<evidence type="ECO:0000259" key="3">
    <source>
        <dbReference type="PROSITE" id="PS00745"/>
    </source>
</evidence>
<organism evidence="4 5">
    <name type="scientific">Thiomicrorhabdus heinhorstiae</name>
    <dbReference type="NCBI Taxonomy" id="2748010"/>
    <lineage>
        <taxon>Bacteria</taxon>
        <taxon>Pseudomonadati</taxon>
        <taxon>Pseudomonadota</taxon>
        <taxon>Gammaproteobacteria</taxon>
        <taxon>Thiotrichales</taxon>
        <taxon>Piscirickettsiaceae</taxon>
        <taxon>Thiomicrorhabdus</taxon>
    </lineage>
</organism>
<proteinExistence type="inferred from homology"/>
<evidence type="ECO:0000256" key="1">
    <source>
        <dbReference type="ARBA" id="ARBA00010835"/>
    </source>
</evidence>
<comment type="caution">
    <text evidence="4">The sequence shown here is derived from an EMBL/GenBank/DDBJ whole genome shotgun (WGS) entry which is preliminary data.</text>
</comment>
<dbReference type="Gene3D" id="3.30.160.20">
    <property type="match status" value="1"/>
</dbReference>
<dbReference type="Pfam" id="PF00472">
    <property type="entry name" value="RF-1"/>
    <property type="match status" value="1"/>
</dbReference>
<accession>A0ABS0BYH7</accession>
<dbReference type="EMBL" id="JACBGI020000011">
    <property type="protein sequence ID" value="MBF6058115.1"/>
    <property type="molecule type" value="Genomic_DNA"/>
</dbReference>
<name>A0ABS0BYH7_9GAMM</name>
<dbReference type="SUPFAM" id="SSF75620">
    <property type="entry name" value="Release factor"/>
    <property type="match status" value="1"/>
</dbReference>
<feature type="compositionally biased region" description="Basic residues" evidence="2">
    <location>
        <begin position="130"/>
        <end position="139"/>
    </location>
</feature>
<dbReference type="GO" id="GO:0004045">
    <property type="term" value="F:peptidyl-tRNA hydrolase activity"/>
    <property type="evidence" value="ECO:0007669"/>
    <property type="project" value="UniProtKB-EC"/>
</dbReference>
<keyword evidence="5" id="KW-1185">Reference proteome</keyword>
<dbReference type="Proteomes" id="UP001193680">
    <property type="component" value="Unassembled WGS sequence"/>
</dbReference>
<feature type="region of interest" description="Disordered" evidence="2">
    <location>
        <begin position="102"/>
        <end position="139"/>
    </location>
</feature>
<gene>
    <name evidence="4" type="primary">arfB</name>
    <name evidence="4" type="ORF">H8792_007145</name>
</gene>
<reference evidence="4 5" key="1">
    <citation type="submission" date="2020-11" db="EMBL/GenBank/DDBJ databases">
        <title>Sulfur oxidizing isolate from Hospital Hole Sinkhole.</title>
        <authorList>
            <person name="Scott K.M."/>
        </authorList>
    </citation>
    <scope>NUCLEOTIDE SEQUENCE [LARGE SCALE GENOMIC DNA]</scope>
    <source>
        <strain evidence="4 5">HH1</strain>
    </source>
</reference>
<dbReference type="RefSeq" id="WP_185978259.1">
    <property type="nucleotide sequence ID" value="NZ_JACBGI020000011.1"/>
</dbReference>
<protein>
    <submittedName>
        <fullName evidence="4">Aminoacyl-tRNA hydrolase</fullName>
        <ecNumber evidence="4">3.1.1.29</ecNumber>
    </submittedName>
</protein>
<dbReference type="EC" id="3.1.1.29" evidence="4"/>
<evidence type="ECO:0000256" key="2">
    <source>
        <dbReference type="SAM" id="MobiDB-lite"/>
    </source>
</evidence>
<feature type="domain" description="Prokaryotic-type class I peptide chain release factors" evidence="3">
    <location>
        <begin position="21"/>
        <end position="37"/>
    </location>
</feature>
<dbReference type="PROSITE" id="PS00745">
    <property type="entry name" value="RF_PROK_I"/>
    <property type="match status" value="1"/>
</dbReference>
<sequence length="139" mass="15805">MLQLSTGHIIKESDVSWQAVRSQGAGGQNVNKVATAVHLRFDIKNSSLPDDFKQRLMRKADKRITKDGVIVIKSQSHRTQEANRQAALQRLQEILEAAAIRPKKRIATRPTKSSQRKRLEQKSQRSQTKSLRKAIRPDD</sequence>
<evidence type="ECO:0000313" key="5">
    <source>
        <dbReference type="Proteomes" id="UP001193680"/>
    </source>
</evidence>
<dbReference type="PANTHER" id="PTHR47814:SF1">
    <property type="entry name" value="PEPTIDYL-TRNA HYDROLASE ARFB"/>
    <property type="match status" value="1"/>
</dbReference>
<dbReference type="InterPro" id="IPR045853">
    <property type="entry name" value="Pep_chain_release_fac_I_sf"/>
</dbReference>
<dbReference type="PANTHER" id="PTHR47814">
    <property type="entry name" value="PEPTIDYL-TRNA HYDROLASE ARFB"/>
    <property type="match status" value="1"/>
</dbReference>
<dbReference type="NCBIfam" id="NF006718">
    <property type="entry name" value="PRK09256.1"/>
    <property type="match status" value="1"/>
</dbReference>
<evidence type="ECO:0000313" key="4">
    <source>
        <dbReference type="EMBL" id="MBF6058115.1"/>
    </source>
</evidence>